<evidence type="ECO:0000313" key="4">
    <source>
        <dbReference type="Proteomes" id="UP000824238"/>
    </source>
</evidence>
<feature type="non-terminal residue" evidence="3">
    <location>
        <position position="1"/>
    </location>
</feature>
<proteinExistence type="predicted"/>
<organism evidence="3 4">
    <name type="scientific">Candidatus Scatomorpha intestinigallinarum</name>
    <dbReference type="NCBI Taxonomy" id="2840923"/>
    <lineage>
        <taxon>Bacteria</taxon>
        <taxon>Bacillati</taxon>
        <taxon>Bacillota</taxon>
        <taxon>Clostridia</taxon>
        <taxon>Eubacteriales</taxon>
        <taxon>Candidatus Scatomorpha</taxon>
    </lineage>
</organism>
<dbReference type="InterPro" id="IPR036515">
    <property type="entry name" value="Transposase_17_sf"/>
</dbReference>
<evidence type="ECO:0000259" key="2">
    <source>
        <dbReference type="SMART" id="SM01321"/>
    </source>
</evidence>
<dbReference type="Proteomes" id="UP000824238">
    <property type="component" value="Unassembled WGS sequence"/>
</dbReference>
<name>A0A9D1IYI8_9FIRM</name>
<dbReference type="Gene3D" id="3.30.70.1290">
    <property type="entry name" value="Transposase IS200-like"/>
    <property type="match status" value="1"/>
</dbReference>
<evidence type="ECO:0000256" key="1">
    <source>
        <dbReference type="SAM" id="MobiDB-lite"/>
    </source>
</evidence>
<comment type="caution">
    <text evidence="3">The sequence shown here is derived from an EMBL/GenBank/DDBJ whole genome shotgun (WGS) entry which is preliminary data.</text>
</comment>
<dbReference type="InterPro" id="IPR002686">
    <property type="entry name" value="Transposase_17"/>
</dbReference>
<sequence length="119" mass="13983">GKIVDEKIREMSEKFDGVSVEKYVVMPNHIHMLLAVDDGGGTSRTPSPTGQEVNRPVRTNEKIPSFVSYLKRSTQRMCGSEIWQRGYHDHVVRDMRDLQNHWNYIDTNPLRWELDKYYT</sequence>
<accession>A0A9D1IYI8</accession>
<dbReference type="GO" id="GO:0006313">
    <property type="term" value="P:DNA transposition"/>
    <property type="evidence" value="ECO:0007669"/>
    <property type="project" value="InterPro"/>
</dbReference>
<reference evidence="3" key="2">
    <citation type="journal article" date="2021" name="PeerJ">
        <title>Extensive microbial diversity within the chicken gut microbiome revealed by metagenomics and culture.</title>
        <authorList>
            <person name="Gilroy R."/>
            <person name="Ravi A."/>
            <person name="Getino M."/>
            <person name="Pursley I."/>
            <person name="Horton D.L."/>
            <person name="Alikhan N.F."/>
            <person name="Baker D."/>
            <person name="Gharbi K."/>
            <person name="Hall N."/>
            <person name="Watson M."/>
            <person name="Adriaenssens E.M."/>
            <person name="Foster-Nyarko E."/>
            <person name="Jarju S."/>
            <person name="Secka A."/>
            <person name="Antonio M."/>
            <person name="Oren A."/>
            <person name="Chaudhuri R.R."/>
            <person name="La Ragione R."/>
            <person name="Hildebrand F."/>
            <person name="Pallen M.J."/>
        </authorList>
    </citation>
    <scope>NUCLEOTIDE SEQUENCE</scope>
    <source>
        <strain evidence="3">ChiGjej3B3-7149</strain>
    </source>
</reference>
<feature type="region of interest" description="Disordered" evidence="1">
    <location>
        <begin position="36"/>
        <end position="58"/>
    </location>
</feature>
<dbReference type="GO" id="GO:0004803">
    <property type="term" value="F:transposase activity"/>
    <property type="evidence" value="ECO:0007669"/>
    <property type="project" value="InterPro"/>
</dbReference>
<dbReference type="InterPro" id="IPR052715">
    <property type="entry name" value="RAYT_transposase"/>
</dbReference>
<evidence type="ECO:0000313" key="3">
    <source>
        <dbReference type="EMBL" id="HIR54128.1"/>
    </source>
</evidence>
<gene>
    <name evidence="3" type="ORF">IAD36_00775</name>
</gene>
<protein>
    <submittedName>
        <fullName evidence="3">Transposase</fullName>
    </submittedName>
</protein>
<dbReference type="EMBL" id="DVHH01000018">
    <property type="protein sequence ID" value="HIR54128.1"/>
    <property type="molecule type" value="Genomic_DNA"/>
</dbReference>
<dbReference type="PANTHER" id="PTHR36966:SF1">
    <property type="entry name" value="REP-ASSOCIATED TYROSINE TRANSPOSASE"/>
    <property type="match status" value="1"/>
</dbReference>
<dbReference type="PANTHER" id="PTHR36966">
    <property type="entry name" value="REP-ASSOCIATED TYROSINE TRANSPOSASE"/>
    <property type="match status" value="1"/>
</dbReference>
<dbReference type="AlphaFoldDB" id="A0A9D1IYI8"/>
<dbReference type="GO" id="GO:0043565">
    <property type="term" value="F:sequence-specific DNA binding"/>
    <property type="evidence" value="ECO:0007669"/>
    <property type="project" value="TreeGrafter"/>
</dbReference>
<dbReference type="SUPFAM" id="SSF143422">
    <property type="entry name" value="Transposase IS200-like"/>
    <property type="match status" value="1"/>
</dbReference>
<feature type="domain" description="Transposase IS200-like" evidence="2">
    <location>
        <begin position="1"/>
        <end position="108"/>
    </location>
</feature>
<dbReference type="SMART" id="SM01321">
    <property type="entry name" value="Y1_Tnp"/>
    <property type="match status" value="1"/>
</dbReference>
<reference evidence="3" key="1">
    <citation type="submission" date="2020-10" db="EMBL/GenBank/DDBJ databases">
        <authorList>
            <person name="Gilroy R."/>
        </authorList>
    </citation>
    <scope>NUCLEOTIDE SEQUENCE</scope>
    <source>
        <strain evidence="3">ChiGjej3B3-7149</strain>
    </source>
</reference>